<dbReference type="GO" id="GO:0005886">
    <property type="term" value="C:plasma membrane"/>
    <property type="evidence" value="ECO:0007669"/>
    <property type="project" value="UniProtKB-SubCell"/>
</dbReference>
<feature type="transmembrane region" description="Helical" evidence="17">
    <location>
        <begin position="94"/>
        <end position="113"/>
    </location>
</feature>
<evidence type="ECO:0000256" key="14">
    <source>
        <dbReference type="ARBA" id="ARBA00023136"/>
    </source>
</evidence>
<dbReference type="PROSITE" id="PS50846">
    <property type="entry name" value="HMA_2"/>
    <property type="match status" value="1"/>
</dbReference>
<dbReference type="InterPro" id="IPR036412">
    <property type="entry name" value="HAD-like_sf"/>
</dbReference>
<evidence type="ECO:0000256" key="5">
    <source>
        <dbReference type="ARBA" id="ARBA00022539"/>
    </source>
</evidence>
<dbReference type="InterPro" id="IPR023214">
    <property type="entry name" value="HAD_sf"/>
</dbReference>
<evidence type="ECO:0000256" key="7">
    <source>
        <dbReference type="ARBA" id="ARBA00022692"/>
    </source>
</evidence>
<dbReference type="CDD" id="cd00371">
    <property type="entry name" value="HMA"/>
    <property type="match status" value="1"/>
</dbReference>
<keyword evidence="11" id="KW-1278">Translocase</keyword>
<keyword evidence="4 17" id="KW-1003">Cell membrane</keyword>
<sequence>MGESLAREDKKEIYRVKGFSCPGCAETFEKNVKRLDGVQDAKVNFTAEKITVYGTTTIAALEKAGAFEKLVVKVDEEAGHAAEDVKSTSLIERYGHILMASFLVVAGLILPLYTGAHWLFTILPFALAMIIGGYTLFITGFMNLLHARFDMKTLMTIAVIGAAILGEWVEGAIIVVLFAVGEALERFSMDRARQSIRSLMGKTPKTATVKRDGHEVSVKVEDVTIGEMMIVKPGEKIALDGTVVTGHSTVNQAAITGESLPVEKKVTDQVYAGTLNEEGWLEIEVTKHVADTTIAKVIKLVEEAQAARAPAQAFVDRFAKYYTPAIIIVALLVMIIPPLLLGASWTVWVYQGLAVLVVGCPCALVISTPVAIVTAIGNAAKHGVLIKGGAYLEALGSMKVVAFDKTGTLTAGVPAVTDVRMHGVFDRGEALACLAALESRSQHPLASAVLKQISAEGIAFQQLEVDDFSSMTGKGICGVIDGITYYACRPAFFQSRLKEVENASLQAEITTFQRQGKSVIVFGTDRDLIAVLAIADQVREESKHVVSKLQQLGVKKTVMLTGDHETTAQALAQMVGITEVRASLMPEDKLDAVKSYREEHGKVAMVGDGVNDAPALAAATVGVAMGGAGVDTALETADVALMSDDLKKLPYAMKLSRRALAIIKQNISFALGLKLFALLLVIPGWLTLWVAILSDVGATLLVILNSLRLLKVKD</sequence>
<feature type="transmembrane region" description="Helical" evidence="17">
    <location>
        <begin position="321"/>
        <end position="341"/>
    </location>
</feature>
<evidence type="ECO:0000256" key="6">
    <source>
        <dbReference type="ARBA" id="ARBA00022553"/>
    </source>
</evidence>
<evidence type="ECO:0000313" key="19">
    <source>
        <dbReference type="EMBL" id="SDC18572.1"/>
    </source>
</evidence>
<dbReference type="Gene3D" id="3.40.50.1000">
    <property type="entry name" value="HAD superfamily/HAD-like"/>
    <property type="match status" value="1"/>
</dbReference>
<dbReference type="Pfam" id="PF00702">
    <property type="entry name" value="Hydrolase"/>
    <property type="match status" value="1"/>
</dbReference>
<keyword evidence="8 17" id="KW-0479">Metal-binding</keyword>
<dbReference type="Gene3D" id="3.40.1110.10">
    <property type="entry name" value="Calcium-transporting ATPase, cytoplasmic domain N"/>
    <property type="match status" value="1"/>
</dbReference>
<evidence type="ECO:0000259" key="18">
    <source>
        <dbReference type="PROSITE" id="PS50846"/>
    </source>
</evidence>
<dbReference type="SUPFAM" id="SSF56784">
    <property type="entry name" value="HAD-like"/>
    <property type="match status" value="1"/>
</dbReference>
<feature type="transmembrane region" description="Helical" evidence="17">
    <location>
        <begin position="353"/>
        <end position="377"/>
    </location>
</feature>
<dbReference type="PRINTS" id="PR00119">
    <property type="entry name" value="CATATPASE"/>
</dbReference>
<keyword evidence="6" id="KW-0597">Phosphoprotein</keyword>
<dbReference type="Pfam" id="PF00122">
    <property type="entry name" value="E1-E2_ATPase"/>
    <property type="match status" value="1"/>
</dbReference>
<dbReference type="InterPro" id="IPR059000">
    <property type="entry name" value="ATPase_P-type_domA"/>
</dbReference>
<dbReference type="InterPro" id="IPR051014">
    <property type="entry name" value="Cation_Transport_ATPase_IB"/>
</dbReference>
<dbReference type="InterPro" id="IPR001757">
    <property type="entry name" value="P_typ_ATPase"/>
</dbReference>
<dbReference type="InterPro" id="IPR027256">
    <property type="entry name" value="P-typ_ATPase_IB"/>
</dbReference>
<dbReference type="GO" id="GO:0016887">
    <property type="term" value="F:ATP hydrolysis activity"/>
    <property type="evidence" value="ECO:0007669"/>
    <property type="project" value="InterPro"/>
</dbReference>
<keyword evidence="12 17" id="KW-1133">Transmembrane helix</keyword>
<dbReference type="NCBIfam" id="TIGR01525">
    <property type="entry name" value="ATPase-IB_hvy"/>
    <property type="match status" value="1"/>
</dbReference>
<feature type="domain" description="HMA" evidence="18">
    <location>
        <begin position="10"/>
        <end position="73"/>
    </location>
</feature>
<dbReference type="PROSITE" id="PS01047">
    <property type="entry name" value="HMA_1"/>
    <property type="match status" value="1"/>
</dbReference>
<keyword evidence="7 17" id="KW-0812">Transmembrane</keyword>
<dbReference type="STRING" id="1464122.SAMN05421737_1066"/>
<accession>A0A1G6JIF5</accession>
<dbReference type="NCBIfam" id="TIGR01512">
    <property type="entry name" value="ATPase-IB2_Cd"/>
    <property type="match status" value="1"/>
</dbReference>
<name>A0A1G6JIF5_9BACI</name>
<dbReference type="InterPro" id="IPR023299">
    <property type="entry name" value="ATPase_P-typ_cyto_dom_N"/>
</dbReference>
<dbReference type="Proteomes" id="UP000242662">
    <property type="component" value="Unassembled WGS sequence"/>
</dbReference>
<dbReference type="FunFam" id="2.70.150.10:FF:000002">
    <property type="entry name" value="Copper-transporting ATPase 1, putative"/>
    <property type="match status" value="1"/>
</dbReference>
<dbReference type="SFLD" id="SFLDF00027">
    <property type="entry name" value="p-type_atpase"/>
    <property type="match status" value="1"/>
</dbReference>
<feature type="transmembrane region" description="Helical" evidence="17">
    <location>
        <begin position="154"/>
        <end position="181"/>
    </location>
</feature>
<dbReference type="InterPro" id="IPR017969">
    <property type="entry name" value="Heavy-metal-associated_CS"/>
</dbReference>
<dbReference type="NCBIfam" id="TIGR01511">
    <property type="entry name" value="ATPase-IB1_Cu"/>
    <property type="match status" value="1"/>
</dbReference>
<dbReference type="SUPFAM" id="SSF81653">
    <property type="entry name" value="Calcium ATPase, transduction domain A"/>
    <property type="match status" value="1"/>
</dbReference>
<dbReference type="GO" id="GO:0005524">
    <property type="term" value="F:ATP binding"/>
    <property type="evidence" value="ECO:0007669"/>
    <property type="project" value="UniProtKB-UniRule"/>
</dbReference>
<dbReference type="SFLD" id="SFLDG00002">
    <property type="entry name" value="C1.7:_P-type_atpase_like"/>
    <property type="match status" value="1"/>
</dbReference>
<keyword evidence="20" id="KW-1185">Reference proteome</keyword>
<evidence type="ECO:0000256" key="3">
    <source>
        <dbReference type="ARBA" id="ARBA00022448"/>
    </source>
</evidence>
<organism evidence="19 20">
    <name type="scientific">Shouchella lonarensis</name>
    <dbReference type="NCBI Taxonomy" id="1464122"/>
    <lineage>
        <taxon>Bacteria</taxon>
        <taxon>Bacillati</taxon>
        <taxon>Bacillota</taxon>
        <taxon>Bacilli</taxon>
        <taxon>Bacillales</taxon>
        <taxon>Bacillaceae</taxon>
        <taxon>Shouchella</taxon>
    </lineage>
</organism>
<evidence type="ECO:0000256" key="9">
    <source>
        <dbReference type="ARBA" id="ARBA00022741"/>
    </source>
</evidence>
<dbReference type="OrthoDB" id="9813266at2"/>
<dbReference type="EMBL" id="FMYM01000006">
    <property type="protein sequence ID" value="SDC18572.1"/>
    <property type="molecule type" value="Genomic_DNA"/>
</dbReference>
<comment type="subcellular location">
    <subcellularLocation>
        <location evidence="1">Cell membrane</location>
        <topology evidence="1">Multi-pass membrane protein</topology>
    </subcellularLocation>
</comment>
<dbReference type="GO" id="GO:0046872">
    <property type="term" value="F:metal ion binding"/>
    <property type="evidence" value="ECO:0007669"/>
    <property type="project" value="UniProtKB-KW"/>
</dbReference>
<evidence type="ECO:0000256" key="4">
    <source>
        <dbReference type="ARBA" id="ARBA00022475"/>
    </source>
</evidence>
<dbReference type="SUPFAM" id="SSF55008">
    <property type="entry name" value="HMA, heavy metal-associated domain"/>
    <property type="match status" value="1"/>
</dbReference>
<keyword evidence="9 17" id="KW-0547">Nucleotide-binding</keyword>
<dbReference type="RefSeq" id="WP_090775634.1">
    <property type="nucleotide sequence ID" value="NZ_FMYM01000006.1"/>
</dbReference>
<keyword evidence="3" id="KW-0813">Transport</keyword>
<gene>
    <name evidence="19" type="ORF">SAMN05421737_1066</name>
</gene>
<evidence type="ECO:0000256" key="10">
    <source>
        <dbReference type="ARBA" id="ARBA00022840"/>
    </source>
</evidence>
<feature type="transmembrane region" description="Helical" evidence="17">
    <location>
        <begin position="688"/>
        <end position="710"/>
    </location>
</feature>
<evidence type="ECO:0000256" key="17">
    <source>
        <dbReference type="RuleBase" id="RU362081"/>
    </source>
</evidence>
<dbReference type="PANTHER" id="PTHR48085:SF5">
    <property type="entry name" value="CADMIUM_ZINC-TRANSPORTING ATPASE HMA4-RELATED"/>
    <property type="match status" value="1"/>
</dbReference>
<dbReference type="SUPFAM" id="SSF81665">
    <property type="entry name" value="Calcium ATPase, transmembrane domain M"/>
    <property type="match status" value="1"/>
</dbReference>
<evidence type="ECO:0000256" key="8">
    <source>
        <dbReference type="ARBA" id="ARBA00022723"/>
    </source>
</evidence>
<proteinExistence type="inferred from homology"/>
<dbReference type="GO" id="GO:0008551">
    <property type="term" value="F:P-type cadmium transporter activity"/>
    <property type="evidence" value="ECO:0007669"/>
    <property type="project" value="UniProtKB-EC"/>
</dbReference>
<dbReference type="Pfam" id="PF00403">
    <property type="entry name" value="HMA"/>
    <property type="match status" value="1"/>
</dbReference>
<evidence type="ECO:0000256" key="13">
    <source>
        <dbReference type="ARBA" id="ARBA00023065"/>
    </source>
</evidence>
<dbReference type="AlphaFoldDB" id="A0A1G6JIF5"/>
<keyword evidence="14 17" id="KW-0472">Membrane</keyword>
<evidence type="ECO:0000256" key="12">
    <source>
        <dbReference type="ARBA" id="ARBA00022989"/>
    </source>
</evidence>
<dbReference type="InterPro" id="IPR023298">
    <property type="entry name" value="ATPase_P-typ_TM_dom_sf"/>
</dbReference>
<evidence type="ECO:0000256" key="11">
    <source>
        <dbReference type="ARBA" id="ARBA00022967"/>
    </source>
</evidence>
<dbReference type="FunFam" id="3.40.50.1000:FF:000020">
    <property type="entry name" value="Probable cation-transporting P-type ATPase"/>
    <property type="match status" value="1"/>
</dbReference>
<dbReference type="InterPro" id="IPR008250">
    <property type="entry name" value="ATPase_P-typ_transduc_dom_A_sf"/>
</dbReference>
<dbReference type="PROSITE" id="PS00154">
    <property type="entry name" value="ATPASE_E1_E2"/>
    <property type="match status" value="1"/>
</dbReference>
<evidence type="ECO:0000256" key="1">
    <source>
        <dbReference type="ARBA" id="ARBA00004651"/>
    </source>
</evidence>
<keyword evidence="13" id="KW-0406">Ion transport</keyword>
<protein>
    <recommendedName>
        <fullName evidence="15">Cd(2+)-exporting ATPase</fullName>
        <ecNumber evidence="15">7.2.2.21</ecNumber>
    </recommendedName>
</protein>
<dbReference type="InterPro" id="IPR006121">
    <property type="entry name" value="HMA_dom"/>
</dbReference>
<evidence type="ECO:0000256" key="16">
    <source>
        <dbReference type="ARBA" id="ARBA00049338"/>
    </source>
</evidence>
<keyword evidence="10 17" id="KW-0067">ATP-binding</keyword>
<dbReference type="EC" id="7.2.2.21" evidence="15"/>
<feature type="transmembrane region" description="Helical" evidence="17">
    <location>
        <begin position="120"/>
        <end position="142"/>
    </location>
</feature>
<dbReference type="InterPro" id="IPR044492">
    <property type="entry name" value="P_typ_ATPase_HD_dom"/>
</dbReference>
<dbReference type="Gene3D" id="3.30.70.100">
    <property type="match status" value="1"/>
</dbReference>
<evidence type="ECO:0000256" key="2">
    <source>
        <dbReference type="ARBA" id="ARBA00006024"/>
    </source>
</evidence>
<dbReference type="InterPro" id="IPR018303">
    <property type="entry name" value="ATPase_P-typ_P_site"/>
</dbReference>
<evidence type="ECO:0000313" key="20">
    <source>
        <dbReference type="Proteomes" id="UP000242662"/>
    </source>
</evidence>
<dbReference type="PRINTS" id="PR00941">
    <property type="entry name" value="CDATPASE"/>
</dbReference>
<keyword evidence="5" id="KW-0104">Cadmium</keyword>
<dbReference type="Gene3D" id="2.70.150.10">
    <property type="entry name" value="Calcium-transporting ATPase, cytoplasmic transduction domain A"/>
    <property type="match status" value="1"/>
</dbReference>
<comment type="similarity">
    <text evidence="2 17">Belongs to the cation transport ATPase (P-type) (TC 3.A.3) family. Type IB subfamily.</text>
</comment>
<dbReference type="PANTHER" id="PTHR48085">
    <property type="entry name" value="CADMIUM/ZINC-TRANSPORTING ATPASE HMA2-RELATED"/>
    <property type="match status" value="1"/>
</dbReference>
<dbReference type="InterPro" id="IPR036163">
    <property type="entry name" value="HMA_dom_sf"/>
</dbReference>
<evidence type="ECO:0000256" key="15">
    <source>
        <dbReference type="ARBA" id="ARBA00039103"/>
    </source>
</evidence>
<dbReference type="SFLD" id="SFLDS00003">
    <property type="entry name" value="Haloacid_Dehalogenase"/>
    <property type="match status" value="1"/>
</dbReference>
<dbReference type="NCBIfam" id="TIGR01494">
    <property type="entry name" value="ATPase_P-type"/>
    <property type="match status" value="1"/>
</dbReference>
<comment type="catalytic activity">
    <reaction evidence="16">
        <text>Cd(2+)(in) + ATP + H2O = Cd(2+)(out) + ADP + phosphate + H(+)</text>
        <dbReference type="Rhea" id="RHEA:12132"/>
        <dbReference type="ChEBI" id="CHEBI:15377"/>
        <dbReference type="ChEBI" id="CHEBI:15378"/>
        <dbReference type="ChEBI" id="CHEBI:30616"/>
        <dbReference type="ChEBI" id="CHEBI:43474"/>
        <dbReference type="ChEBI" id="CHEBI:48775"/>
        <dbReference type="ChEBI" id="CHEBI:456216"/>
        <dbReference type="EC" id="7.2.2.21"/>
    </reaction>
</comment>
<reference evidence="20" key="1">
    <citation type="submission" date="2016-09" db="EMBL/GenBank/DDBJ databases">
        <authorList>
            <person name="Varghese N."/>
            <person name="Submissions S."/>
        </authorList>
    </citation>
    <scope>NUCLEOTIDE SEQUENCE [LARGE SCALE GENOMIC DNA]</scope>
    <source>
        <strain evidence="20">25nlg</strain>
    </source>
</reference>